<comment type="caution">
    <text evidence="2">The sequence shown here is derived from an EMBL/GenBank/DDBJ whole genome shotgun (WGS) entry which is preliminary data.</text>
</comment>
<reference evidence="2" key="1">
    <citation type="journal article" date="2014" name="Int. J. Syst. Evol. Microbiol.">
        <title>Complete genome sequence of Corynebacterium casei LMG S-19264T (=DSM 44701T), isolated from a smear-ripened cheese.</title>
        <authorList>
            <consortium name="US DOE Joint Genome Institute (JGI-PGF)"/>
            <person name="Walter F."/>
            <person name="Albersmeier A."/>
            <person name="Kalinowski J."/>
            <person name="Ruckert C."/>
        </authorList>
    </citation>
    <scope>NUCLEOTIDE SEQUENCE</scope>
    <source>
        <strain evidence="2">JCM 3302</strain>
    </source>
</reference>
<name>A0A919DMG5_9ACTN</name>
<proteinExistence type="predicted"/>
<protein>
    <submittedName>
        <fullName evidence="2">HEXXH motif domain-containing protein</fullName>
    </submittedName>
</protein>
<organism evidence="2 3">
    <name type="scientific">Streptomyces spiralis</name>
    <dbReference type="NCBI Taxonomy" id="66376"/>
    <lineage>
        <taxon>Bacteria</taxon>
        <taxon>Bacillati</taxon>
        <taxon>Actinomycetota</taxon>
        <taxon>Actinomycetes</taxon>
        <taxon>Kitasatosporales</taxon>
        <taxon>Streptomycetaceae</taxon>
        <taxon>Streptomyces</taxon>
    </lineage>
</organism>
<dbReference type="AlphaFoldDB" id="A0A919DMG5"/>
<accession>A0A919DMG5</accession>
<reference evidence="2" key="2">
    <citation type="submission" date="2020-09" db="EMBL/GenBank/DDBJ databases">
        <authorList>
            <person name="Sun Q."/>
            <person name="Ohkuma M."/>
        </authorList>
    </citation>
    <scope>NUCLEOTIDE SEQUENCE</scope>
    <source>
        <strain evidence="2">JCM 3302</strain>
    </source>
</reference>
<dbReference type="InterPro" id="IPR026337">
    <property type="entry name" value="AKG_HExxH"/>
</dbReference>
<gene>
    <name evidence="2" type="ORF">GCM10014715_07250</name>
</gene>
<dbReference type="Proteomes" id="UP000641386">
    <property type="component" value="Unassembled WGS sequence"/>
</dbReference>
<dbReference type="NCBIfam" id="TIGR04267">
    <property type="entry name" value="mod_HExxH"/>
    <property type="match status" value="1"/>
</dbReference>
<keyword evidence="3" id="KW-1185">Reference proteome</keyword>
<evidence type="ECO:0000256" key="1">
    <source>
        <dbReference type="SAM" id="MobiDB-lite"/>
    </source>
</evidence>
<feature type="region of interest" description="Disordered" evidence="1">
    <location>
        <begin position="471"/>
        <end position="496"/>
    </location>
</feature>
<evidence type="ECO:0000313" key="2">
    <source>
        <dbReference type="EMBL" id="GHE56768.1"/>
    </source>
</evidence>
<sequence length="646" mass="68359">MSALERFRLPLSTVTAVAMGQVTDADLALLRSSQRSRLLLALAAILAHPGQPAEKPPRGASGPTRPATAWDILAHAQRSDPSAVEAVLGDPCVGSWAFPLLRRLRHGAAAAGTRVPHWAETSLFAALAGAAAVRAGIRATVRIPAYHGRVWLPSLGVTESVGRGTWAVATLETGPHGTATFGDRGSVRLPDDPARPADGWHPLTRSGGPYGAGTVALDHLSPFRDFRSLADPIALPPQTLERWHELIAESDALLRRDQPEAHRLVAGAIRTIVPVDGPSALRAVSATVPDAHGAVTMSLPLDAAAMAAILIHEARHQLLDALADLTPLFVPVHEGPEPTYFAPWRADARPLRGLLFGAHAFTGVMSFWRTQRGADKERAEFEAALHHRQVRTALAALRNAAEGLTRAGGLVVEGLATAFHQHGPLEPATTPPRRLAELVHHDEQAAWRVAHLAVDPDEAALLARRLLAGEPPPAQLPPARIRTAGSGTAHPSGGQAPRTWLARLRCTDGQAFAAVRREVGQPHAHPLGIKGATTGDALLVADEPDAALDWYRGRPGSTQAWIGIGLAHRASSARLLVERPELVLALHDAVQDSGVNPPPPESLAEWLGSRQRAPGSDAQRVDVAVGPDTIGRVPGGLVIGTEHPPE</sequence>
<evidence type="ECO:0000313" key="3">
    <source>
        <dbReference type="Proteomes" id="UP000641386"/>
    </source>
</evidence>
<dbReference type="EMBL" id="BNBC01000002">
    <property type="protein sequence ID" value="GHE56768.1"/>
    <property type="molecule type" value="Genomic_DNA"/>
</dbReference>